<keyword evidence="3" id="KW-1185">Reference proteome</keyword>
<sequence length="65" mass="6574">MEETPDIPAADDSAPVESRPFGVGDKALAGVLLVGVMLLGYVCLDVLAGGRLTGMLSAAPTEADE</sequence>
<feature type="transmembrane region" description="Helical" evidence="1">
    <location>
        <begin position="27"/>
        <end position="48"/>
    </location>
</feature>
<dbReference type="EMBL" id="CP006261">
    <property type="protein sequence ID" value="AGS73950.1"/>
    <property type="molecule type" value="Genomic_DNA"/>
</dbReference>
<evidence type="ECO:0000256" key="1">
    <source>
        <dbReference type="SAM" id="Phobius"/>
    </source>
</evidence>
<dbReference type="RefSeq" id="WP_020943851.1">
    <property type="nucleotide sequence ID" value="NC_021986.1"/>
</dbReference>
<accession>S5W1J9</accession>
<evidence type="ECO:0000313" key="2">
    <source>
        <dbReference type="EMBL" id="AGS73950.1"/>
    </source>
</evidence>
<dbReference type="AlphaFoldDB" id="S5W1J9"/>
<proteinExistence type="predicted"/>
<protein>
    <submittedName>
        <fullName evidence="2">Uncharacterized protein</fullName>
    </submittedName>
</protein>
<dbReference type="PATRIC" id="fig|1214242.5.peg.7331"/>
<dbReference type="Proteomes" id="UP000015423">
    <property type="component" value="Plasmid pSCO2"/>
</dbReference>
<keyword evidence="2" id="KW-0614">Plasmid</keyword>
<gene>
    <name evidence="2" type="ORF">B446_35958</name>
</gene>
<dbReference type="KEGG" id="sci:B446_35958"/>
<dbReference type="HOGENOM" id="CLU_2847783_0_0_11"/>
<evidence type="ECO:0000313" key="3">
    <source>
        <dbReference type="Proteomes" id="UP000015423"/>
    </source>
</evidence>
<keyword evidence="1" id="KW-0472">Membrane</keyword>
<organism evidence="2 3">
    <name type="scientific">Streptomyces collinus (strain DSM 40733 / Tue 365)</name>
    <dbReference type="NCBI Taxonomy" id="1214242"/>
    <lineage>
        <taxon>Bacteria</taxon>
        <taxon>Bacillati</taxon>
        <taxon>Actinomycetota</taxon>
        <taxon>Actinomycetes</taxon>
        <taxon>Kitasatosporales</taxon>
        <taxon>Streptomycetaceae</taxon>
        <taxon>Streptomyces</taxon>
    </lineage>
</organism>
<geneLocation type="plasmid" evidence="2 3">
    <name>pSCO2</name>
</geneLocation>
<reference evidence="2 3" key="1">
    <citation type="submission" date="2012-10" db="EMBL/GenBank/DDBJ databases">
        <title>The complete genome sequence of Streptomyces collinus Tu 365.</title>
        <authorList>
            <person name="Ruckert C."/>
            <person name="Szczepanowski R."/>
            <person name="Goesmann A."/>
            <person name="Pross E.K."/>
            <person name="Musiol E.M."/>
            <person name="Blin K."/>
            <person name="Wohlleben W."/>
            <person name="Puhler A."/>
            <person name="Weber T."/>
            <person name="Kalinowski J."/>
        </authorList>
    </citation>
    <scope>NUCLEOTIDE SEQUENCE [LARGE SCALE GENOMIC DNA]</scope>
    <source>
        <strain evidence="3">DSM 40733 / Tue 365</strain>
        <plasmid evidence="2 3">pSCO2</plasmid>
    </source>
</reference>
<keyword evidence="1" id="KW-0812">Transmembrane</keyword>
<keyword evidence="1" id="KW-1133">Transmembrane helix</keyword>
<name>S5W1J9_STRC3</name>